<dbReference type="Proteomes" id="UP000323225">
    <property type="component" value="Unassembled WGS sequence"/>
</dbReference>
<reference evidence="1 2" key="1">
    <citation type="submission" date="2019-09" db="EMBL/GenBank/DDBJ databases">
        <authorList>
            <person name="Kritzky A."/>
            <person name="Schelkanova E.Y."/>
            <person name="Alkhova Z.V."/>
            <person name="Smirnova N.I."/>
        </authorList>
    </citation>
    <scope>NUCLEOTIDE SEQUENCE [LARGE SCALE GENOMIC DNA]</scope>
    <source>
        <strain evidence="1 2">M1526</strain>
    </source>
</reference>
<evidence type="ECO:0000313" key="2">
    <source>
        <dbReference type="Proteomes" id="UP000323225"/>
    </source>
</evidence>
<protein>
    <submittedName>
        <fullName evidence="1">Uncharacterized protein</fullName>
    </submittedName>
</protein>
<comment type="caution">
    <text evidence="1">The sequence shown here is derived from an EMBL/GenBank/DDBJ whole genome shotgun (WGS) entry which is preliminary data.</text>
</comment>
<proteinExistence type="predicted"/>
<sequence>MTNPIDEPQNPLSISEIRKLKFIEGLPFVREQQEGTGLQDMWLLVFPSIEAEKNHYLALNQIADKTFEETNELTQNTYTNAVAEHGAEMVKNEALKYVQLILNKELFENLTEVQAFEAIWFIKHFFDFENAGKENNFVEIFPESKVIFVDVQFQQIPMPEAAEQSEE</sequence>
<dbReference type="EMBL" id="VUAA01000022">
    <property type="protein sequence ID" value="KAA1253381.1"/>
    <property type="molecule type" value="Genomic_DNA"/>
</dbReference>
<dbReference type="AlphaFoldDB" id="A0A5Q6PF20"/>
<organism evidence="1 2">
    <name type="scientific">Vibrio cholerae</name>
    <dbReference type="NCBI Taxonomy" id="666"/>
    <lineage>
        <taxon>Bacteria</taxon>
        <taxon>Pseudomonadati</taxon>
        <taxon>Pseudomonadota</taxon>
        <taxon>Gammaproteobacteria</taxon>
        <taxon>Vibrionales</taxon>
        <taxon>Vibrionaceae</taxon>
        <taxon>Vibrio</taxon>
    </lineage>
</organism>
<accession>A0A5Q6PF20</accession>
<name>A0A5Q6PF20_VIBCL</name>
<evidence type="ECO:0000313" key="1">
    <source>
        <dbReference type="EMBL" id="KAA1253381.1"/>
    </source>
</evidence>
<gene>
    <name evidence="1" type="ORF">F0M16_17770</name>
</gene>